<sequence length="70" mass="8035">MLWEIEGHTHILSLLNQILAPLIIVENFTGVALTRNLYEKEGKKCAILRPMLKRVAFQARAFHTPAELHK</sequence>
<name>A0A087GSM3_ARAAL</name>
<dbReference type="AlphaFoldDB" id="A0A087GSM3"/>
<dbReference type="Proteomes" id="UP000029120">
    <property type="component" value="Chromosome 6"/>
</dbReference>
<dbReference type="EMBL" id="CM002874">
    <property type="protein sequence ID" value="KFK32875.1"/>
    <property type="molecule type" value="Genomic_DNA"/>
</dbReference>
<accession>A0A087GSM3</accession>
<gene>
    <name evidence="1" type="ordered locus">AALP_Aa6g298700</name>
</gene>
<organism evidence="1 2">
    <name type="scientific">Arabis alpina</name>
    <name type="common">Alpine rock-cress</name>
    <dbReference type="NCBI Taxonomy" id="50452"/>
    <lineage>
        <taxon>Eukaryota</taxon>
        <taxon>Viridiplantae</taxon>
        <taxon>Streptophyta</taxon>
        <taxon>Embryophyta</taxon>
        <taxon>Tracheophyta</taxon>
        <taxon>Spermatophyta</taxon>
        <taxon>Magnoliopsida</taxon>
        <taxon>eudicotyledons</taxon>
        <taxon>Gunneridae</taxon>
        <taxon>Pentapetalae</taxon>
        <taxon>rosids</taxon>
        <taxon>malvids</taxon>
        <taxon>Brassicales</taxon>
        <taxon>Brassicaceae</taxon>
        <taxon>Arabideae</taxon>
        <taxon>Arabis</taxon>
    </lineage>
</organism>
<dbReference type="Gramene" id="KFK32875">
    <property type="protein sequence ID" value="KFK32875"/>
    <property type="gene ID" value="AALP_AA6G298700"/>
</dbReference>
<keyword evidence="2" id="KW-1185">Reference proteome</keyword>
<proteinExistence type="predicted"/>
<evidence type="ECO:0000313" key="2">
    <source>
        <dbReference type="Proteomes" id="UP000029120"/>
    </source>
</evidence>
<evidence type="ECO:0000313" key="1">
    <source>
        <dbReference type="EMBL" id="KFK32875.1"/>
    </source>
</evidence>
<reference evidence="2" key="1">
    <citation type="journal article" date="2015" name="Nat. Plants">
        <title>Genome expansion of Arabis alpina linked with retrotransposition and reduced symmetric DNA methylation.</title>
        <authorList>
            <person name="Willing E.M."/>
            <person name="Rawat V."/>
            <person name="Mandakova T."/>
            <person name="Maumus F."/>
            <person name="James G.V."/>
            <person name="Nordstroem K.J."/>
            <person name="Becker C."/>
            <person name="Warthmann N."/>
            <person name="Chica C."/>
            <person name="Szarzynska B."/>
            <person name="Zytnicki M."/>
            <person name="Albani M.C."/>
            <person name="Kiefer C."/>
            <person name="Bergonzi S."/>
            <person name="Castaings L."/>
            <person name="Mateos J.L."/>
            <person name="Berns M.C."/>
            <person name="Bujdoso N."/>
            <person name="Piofczyk T."/>
            <person name="de Lorenzo L."/>
            <person name="Barrero-Sicilia C."/>
            <person name="Mateos I."/>
            <person name="Piednoel M."/>
            <person name="Hagmann J."/>
            <person name="Chen-Min-Tao R."/>
            <person name="Iglesias-Fernandez R."/>
            <person name="Schuster S.C."/>
            <person name="Alonso-Blanco C."/>
            <person name="Roudier F."/>
            <person name="Carbonero P."/>
            <person name="Paz-Ares J."/>
            <person name="Davis S.J."/>
            <person name="Pecinka A."/>
            <person name="Quesneville H."/>
            <person name="Colot V."/>
            <person name="Lysak M.A."/>
            <person name="Weigel D."/>
            <person name="Coupland G."/>
            <person name="Schneeberger K."/>
        </authorList>
    </citation>
    <scope>NUCLEOTIDE SEQUENCE [LARGE SCALE GENOMIC DNA]</scope>
    <source>
        <strain evidence="2">cv. Pajares</strain>
    </source>
</reference>
<protein>
    <submittedName>
        <fullName evidence="1">Uncharacterized protein</fullName>
    </submittedName>
</protein>